<feature type="compositionally biased region" description="Low complexity" evidence="1">
    <location>
        <begin position="12"/>
        <end position="22"/>
    </location>
</feature>
<evidence type="ECO:0000313" key="3">
    <source>
        <dbReference type="Proteomes" id="UP000028480"/>
    </source>
</evidence>
<evidence type="ECO:0000313" key="2">
    <source>
        <dbReference type="EMBL" id="CDH34588.1"/>
    </source>
</evidence>
<gene>
    <name evidence="2" type="ORF">XBI1_340030</name>
</gene>
<organism evidence="2 3">
    <name type="scientific">Xenorhabdus bovienii str. Intermedium</name>
    <dbReference type="NCBI Taxonomy" id="1379677"/>
    <lineage>
        <taxon>Bacteria</taxon>
        <taxon>Pseudomonadati</taxon>
        <taxon>Pseudomonadota</taxon>
        <taxon>Gammaproteobacteria</taxon>
        <taxon>Enterobacterales</taxon>
        <taxon>Morganellaceae</taxon>
        <taxon>Xenorhabdus</taxon>
    </lineage>
</organism>
<comment type="caution">
    <text evidence="2">The sequence shown here is derived from an EMBL/GenBank/DDBJ whole genome shotgun (WGS) entry which is preliminary data.</text>
</comment>
<protein>
    <submittedName>
        <fullName evidence="2">Uncharacterized protein</fullName>
    </submittedName>
</protein>
<sequence>MSKDARAPMSSAPAAPKKPFGFKEPFFMLGSSSGRSCHQ</sequence>
<dbReference type="AlphaFoldDB" id="A0A077QMN3"/>
<evidence type="ECO:0000256" key="1">
    <source>
        <dbReference type="SAM" id="MobiDB-lite"/>
    </source>
</evidence>
<feature type="region of interest" description="Disordered" evidence="1">
    <location>
        <begin position="1"/>
        <end position="22"/>
    </location>
</feature>
<name>A0A077QMN3_XENBV</name>
<dbReference type="EMBL" id="CBTB010000240">
    <property type="protein sequence ID" value="CDH34588.1"/>
    <property type="molecule type" value="Genomic_DNA"/>
</dbReference>
<proteinExistence type="predicted"/>
<dbReference type="HOGENOM" id="CLU_216034_0_0_6"/>
<reference evidence="2" key="1">
    <citation type="submission" date="2013-07" db="EMBL/GenBank/DDBJ databases">
        <title>Sub-species coevolution in mutualistic symbiosis.</title>
        <authorList>
            <person name="Murfin K."/>
            <person name="Klassen J."/>
            <person name="Lee M."/>
            <person name="Forst S."/>
            <person name="Stock P."/>
            <person name="Goodrich-Blair H."/>
        </authorList>
    </citation>
    <scope>NUCLEOTIDE SEQUENCE [LARGE SCALE GENOMIC DNA]</scope>
    <source>
        <strain evidence="2">Intermedium</strain>
    </source>
</reference>
<dbReference type="Proteomes" id="UP000028480">
    <property type="component" value="Unassembled WGS sequence"/>
</dbReference>
<accession>A0A077QMN3</accession>